<dbReference type="InterPro" id="IPR011990">
    <property type="entry name" value="TPR-like_helical_dom_sf"/>
</dbReference>
<evidence type="ECO:0000313" key="2">
    <source>
        <dbReference type="Proteomes" id="UP000243053"/>
    </source>
</evidence>
<evidence type="ECO:0008006" key="3">
    <source>
        <dbReference type="Google" id="ProtNLM"/>
    </source>
</evidence>
<proteinExistence type="predicted"/>
<evidence type="ECO:0000313" key="1">
    <source>
        <dbReference type="EMBL" id="OUR76705.1"/>
    </source>
</evidence>
<dbReference type="Gene3D" id="1.20.58.320">
    <property type="entry name" value="TPR-like"/>
    <property type="match status" value="1"/>
</dbReference>
<gene>
    <name evidence="1" type="ORF">A9Q75_16110</name>
</gene>
<protein>
    <recommendedName>
        <fullName evidence="3">DUF924 domain-containing protein</fullName>
    </recommendedName>
</protein>
<dbReference type="Pfam" id="PF06041">
    <property type="entry name" value="DUF924"/>
    <property type="match status" value="1"/>
</dbReference>
<dbReference type="Gene3D" id="1.25.40.10">
    <property type="entry name" value="Tetratricopeptide repeat domain"/>
    <property type="match status" value="1"/>
</dbReference>
<reference evidence="2" key="1">
    <citation type="journal article" date="2017" name="Proc. Natl. Acad. Sci. U.S.A.">
        <title>Simulation of Deepwater Horizon oil plume reveals substrate specialization within a complex community of hydrocarbon degraders.</title>
        <authorList>
            <person name="Hu P."/>
            <person name="Dubinsky E.A."/>
            <person name="Probst A.J."/>
            <person name="Wang J."/>
            <person name="Sieber C.M.K."/>
            <person name="Tom L.M."/>
            <person name="Gardinali P."/>
            <person name="Banfield J.F."/>
            <person name="Atlas R.M."/>
            <person name="Andersen G.L."/>
        </authorList>
    </citation>
    <scope>NUCLEOTIDE SEQUENCE [LARGE SCALE GENOMIC DNA]</scope>
</reference>
<organism evidence="1 2">
    <name type="scientific">Colwellia psychrerythraea</name>
    <name type="common">Vibrio psychroerythus</name>
    <dbReference type="NCBI Taxonomy" id="28229"/>
    <lineage>
        <taxon>Bacteria</taxon>
        <taxon>Pseudomonadati</taxon>
        <taxon>Pseudomonadota</taxon>
        <taxon>Gammaproteobacteria</taxon>
        <taxon>Alteromonadales</taxon>
        <taxon>Colwelliaceae</taxon>
        <taxon>Colwellia</taxon>
    </lineage>
</organism>
<accession>A0A1Y5E6S4</accession>
<dbReference type="SUPFAM" id="SSF48452">
    <property type="entry name" value="TPR-like"/>
    <property type="match status" value="1"/>
</dbReference>
<dbReference type="AlphaFoldDB" id="A0A1Y5E6S4"/>
<dbReference type="EMBL" id="MAAF01000097">
    <property type="protein sequence ID" value="OUR76705.1"/>
    <property type="molecule type" value="Genomic_DNA"/>
</dbReference>
<comment type="caution">
    <text evidence="1">The sequence shown here is derived from an EMBL/GenBank/DDBJ whole genome shotgun (WGS) entry which is preliminary data.</text>
</comment>
<dbReference type="InterPro" id="IPR010323">
    <property type="entry name" value="DUF924"/>
</dbReference>
<sequence length="179" mass="21008">MNYQEVINFWFKEIEPARWWVKDISFDKEITKRFFEIHQSAKQCELVHWRKTASGRLAEIIVLDQFSRNMYRDTPQAFAYDGIALALAQEAIALGADKTLEPIENSFLYMPYMHSESLVIHEKALALYQANGIVSNVEFEGKHKDIIERFGRYPHRNIILNRESTDEEVEFLSQPNSSF</sequence>
<name>A0A1Y5E6S4_COLPS</name>
<dbReference type="Proteomes" id="UP000243053">
    <property type="component" value="Unassembled WGS sequence"/>
</dbReference>